<dbReference type="EMBL" id="CP053840">
    <property type="protein sequence ID" value="QKF67514.1"/>
    <property type="molecule type" value="Genomic_DNA"/>
</dbReference>
<evidence type="ECO:0000313" key="2">
    <source>
        <dbReference type="EMBL" id="QKF67514.1"/>
    </source>
</evidence>
<dbReference type="PANTHER" id="PTHR30383:SF5">
    <property type="entry name" value="SGNH HYDROLASE-TYPE ESTERASE DOMAIN-CONTAINING PROTEIN"/>
    <property type="match status" value="1"/>
</dbReference>
<dbReference type="AlphaFoldDB" id="A0AAE7B8Z5"/>
<dbReference type="KEGG" id="avp:AVENP_1973"/>
<dbReference type="InterPro" id="IPR051532">
    <property type="entry name" value="Ester_Hydrolysis_Enzymes"/>
</dbReference>
<sequence length="224" mass="25972">MQKYNLNLTGVILCLMVALMLPNKLYSSTQKKTNDSLAFGDNNIYELYKIYPVNQTNIVMLGDSITYAVNWNELFNSAIINRGINGDTTSGFLQRIEQVTNLNPKKVFVMGGINDIFQGFQVKDIFENHKKIIQILKEKNITPYIYSTLYTAKKDNGYNDKVKELNVLLKKYCEDNKIVFIDLNKSLSKDELLIKDYTHDGLHLNAKAYLIWKEEIKKYIFDKK</sequence>
<dbReference type="InterPro" id="IPR036514">
    <property type="entry name" value="SGNH_hydro_sf"/>
</dbReference>
<protein>
    <submittedName>
        <fullName evidence="2">Sialate O-acetylesterase-like protein</fullName>
    </submittedName>
</protein>
<dbReference type="Pfam" id="PF13472">
    <property type="entry name" value="Lipase_GDSL_2"/>
    <property type="match status" value="1"/>
</dbReference>
<evidence type="ECO:0000313" key="3">
    <source>
        <dbReference type="Proteomes" id="UP000503482"/>
    </source>
</evidence>
<organism evidence="2 3">
    <name type="scientific">Arcobacter venerupis</name>
    <dbReference type="NCBI Taxonomy" id="1054033"/>
    <lineage>
        <taxon>Bacteria</taxon>
        <taxon>Pseudomonadati</taxon>
        <taxon>Campylobacterota</taxon>
        <taxon>Epsilonproteobacteria</taxon>
        <taxon>Campylobacterales</taxon>
        <taxon>Arcobacteraceae</taxon>
        <taxon>Arcobacter</taxon>
    </lineage>
</organism>
<feature type="domain" description="SGNH hydrolase-type esterase" evidence="1">
    <location>
        <begin position="61"/>
        <end position="209"/>
    </location>
</feature>
<accession>A0AAE7B8Z5</accession>
<dbReference type="PANTHER" id="PTHR30383">
    <property type="entry name" value="THIOESTERASE 1/PROTEASE 1/LYSOPHOSPHOLIPASE L1"/>
    <property type="match status" value="1"/>
</dbReference>
<reference evidence="2 3" key="1">
    <citation type="submission" date="2020-05" db="EMBL/GenBank/DDBJ databases">
        <title>Complete genome sequencing of Campylobacter and Arcobacter type strains.</title>
        <authorList>
            <person name="Miller W.G."/>
            <person name="Yee E."/>
        </authorList>
    </citation>
    <scope>NUCLEOTIDE SEQUENCE [LARGE SCALE GENOMIC DNA]</scope>
    <source>
        <strain evidence="2 3">LMG 26156</strain>
    </source>
</reference>
<dbReference type="GO" id="GO:0004622">
    <property type="term" value="F:phosphatidylcholine lysophospholipase activity"/>
    <property type="evidence" value="ECO:0007669"/>
    <property type="project" value="TreeGrafter"/>
</dbReference>
<proteinExistence type="predicted"/>
<name>A0AAE7B8Z5_9BACT</name>
<dbReference type="InterPro" id="IPR013830">
    <property type="entry name" value="SGNH_hydro"/>
</dbReference>
<gene>
    <name evidence="2" type="ORF">AVENP_1973</name>
</gene>
<dbReference type="Gene3D" id="3.40.50.1110">
    <property type="entry name" value="SGNH hydrolase"/>
    <property type="match status" value="1"/>
</dbReference>
<keyword evidence="3" id="KW-1185">Reference proteome</keyword>
<evidence type="ECO:0000259" key="1">
    <source>
        <dbReference type="Pfam" id="PF13472"/>
    </source>
</evidence>
<dbReference type="SUPFAM" id="SSF52266">
    <property type="entry name" value="SGNH hydrolase"/>
    <property type="match status" value="1"/>
</dbReference>
<dbReference type="Proteomes" id="UP000503482">
    <property type="component" value="Chromosome"/>
</dbReference>
<dbReference type="RefSeq" id="WP_128357926.1">
    <property type="nucleotide sequence ID" value="NZ_CP053840.1"/>
</dbReference>